<accession>A0A8T0Z5R8</accession>
<dbReference type="EMBL" id="RCMG01000284">
    <property type="protein sequence ID" value="KAG2857585.1"/>
    <property type="molecule type" value="Genomic_DNA"/>
</dbReference>
<evidence type="ECO:0000313" key="4">
    <source>
        <dbReference type="EMBL" id="KAG3223645.1"/>
    </source>
</evidence>
<evidence type="ECO:0000313" key="5">
    <source>
        <dbReference type="Proteomes" id="UP000735874"/>
    </source>
</evidence>
<proteinExistence type="predicted"/>
<dbReference type="EMBL" id="RCMV01000138">
    <property type="protein sequence ID" value="KAG3223645.1"/>
    <property type="molecule type" value="Genomic_DNA"/>
</dbReference>
<dbReference type="EMBL" id="RCMK01000269">
    <property type="protein sequence ID" value="KAG2939716.1"/>
    <property type="molecule type" value="Genomic_DNA"/>
</dbReference>
<dbReference type="Proteomes" id="UP000736787">
    <property type="component" value="Unassembled WGS sequence"/>
</dbReference>
<sequence>MGGPDDALSADGHVTVIERFLPFFGRSLTDVRFLVGDNCAVNKRLARLMGIPLAGCATIA</sequence>
<evidence type="ECO:0000313" key="2">
    <source>
        <dbReference type="EMBL" id="KAG2939716.1"/>
    </source>
</evidence>
<dbReference type="EMBL" id="RCML01000301">
    <property type="protein sequence ID" value="KAG2981674.1"/>
    <property type="molecule type" value="Genomic_DNA"/>
</dbReference>
<protein>
    <submittedName>
        <fullName evidence="1">Uncharacterized protein</fullName>
    </submittedName>
</protein>
<name>A0A8T0Z5R8_9STRA</name>
<dbReference type="Proteomes" id="UP000735874">
    <property type="component" value="Unassembled WGS sequence"/>
</dbReference>
<comment type="caution">
    <text evidence="1">The sequence shown here is derived from an EMBL/GenBank/DDBJ whole genome shotgun (WGS) entry which is preliminary data.</text>
</comment>
<evidence type="ECO:0000313" key="1">
    <source>
        <dbReference type="EMBL" id="KAG2857585.1"/>
    </source>
</evidence>
<dbReference type="Proteomes" id="UP000697107">
    <property type="component" value="Unassembled WGS sequence"/>
</dbReference>
<dbReference type="PANTHER" id="PTHR40866">
    <property type="entry name" value="BED-TYPE DOMAIN-CONTAINING PROTEIN"/>
    <property type="match status" value="1"/>
</dbReference>
<dbReference type="AlphaFoldDB" id="A0A8T0Z5R8"/>
<reference evidence="1" key="1">
    <citation type="submission" date="2018-10" db="EMBL/GenBank/DDBJ databases">
        <title>Effector identification in a new, highly contiguous assembly of the strawberry crown rot pathogen Phytophthora cactorum.</title>
        <authorList>
            <person name="Armitage A.D."/>
            <person name="Nellist C.F."/>
            <person name="Bates H."/>
            <person name="Vickerstaff R.J."/>
            <person name="Harrison R.J."/>
        </authorList>
    </citation>
    <scope>NUCLEOTIDE SEQUENCE</scope>
    <source>
        <strain evidence="1">15-7</strain>
        <strain evidence="2">4040</strain>
        <strain evidence="3">P415</strain>
        <strain evidence="4">P421</strain>
    </source>
</reference>
<organism evidence="1 5">
    <name type="scientific">Phytophthora cactorum</name>
    <dbReference type="NCBI Taxonomy" id="29920"/>
    <lineage>
        <taxon>Eukaryota</taxon>
        <taxon>Sar</taxon>
        <taxon>Stramenopiles</taxon>
        <taxon>Oomycota</taxon>
        <taxon>Peronosporomycetes</taxon>
        <taxon>Peronosporales</taxon>
        <taxon>Peronosporaceae</taxon>
        <taxon>Phytophthora</taxon>
    </lineage>
</organism>
<evidence type="ECO:0000313" key="3">
    <source>
        <dbReference type="EMBL" id="KAG2981674.1"/>
    </source>
</evidence>
<dbReference type="PANTHER" id="PTHR40866:SF1">
    <property type="entry name" value="BED-TYPE DOMAIN-CONTAINING PROTEIN"/>
    <property type="match status" value="1"/>
</dbReference>
<dbReference type="Proteomes" id="UP000760860">
    <property type="component" value="Unassembled WGS sequence"/>
</dbReference>
<gene>
    <name evidence="1" type="ORF">PC113_g10566</name>
    <name evidence="2" type="ORF">PC117_g10837</name>
    <name evidence="3" type="ORF">PC118_g10455</name>
    <name evidence="4" type="ORF">PC129_g5666</name>
</gene>